<dbReference type="Gene3D" id="1.10.490.10">
    <property type="entry name" value="Globins"/>
    <property type="match status" value="1"/>
</dbReference>
<gene>
    <name evidence="1" type="ORF">HPLM_LOCUS15449</name>
</gene>
<protein>
    <submittedName>
        <fullName evidence="3">GLOBIN domain-containing protein</fullName>
    </submittedName>
</protein>
<reference evidence="3" key="1">
    <citation type="submission" date="2017-02" db="UniProtKB">
        <authorList>
            <consortium name="WormBaseParasite"/>
        </authorList>
    </citation>
    <scope>IDENTIFICATION</scope>
</reference>
<dbReference type="GO" id="GO:0020037">
    <property type="term" value="F:heme binding"/>
    <property type="evidence" value="ECO:0007669"/>
    <property type="project" value="InterPro"/>
</dbReference>
<proteinExistence type="predicted"/>
<evidence type="ECO:0000313" key="1">
    <source>
        <dbReference type="EMBL" id="VDO56663.1"/>
    </source>
</evidence>
<dbReference type="EMBL" id="UZAF01018984">
    <property type="protein sequence ID" value="VDO56663.1"/>
    <property type="molecule type" value="Genomic_DNA"/>
</dbReference>
<reference evidence="1 2" key="2">
    <citation type="submission" date="2018-11" db="EMBL/GenBank/DDBJ databases">
        <authorList>
            <consortium name="Pathogen Informatics"/>
        </authorList>
    </citation>
    <scope>NUCLEOTIDE SEQUENCE [LARGE SCALE GENOMIC DNA]</scope>
    <source>
        <strain evidence="1 2">MHpl1</strain>
    </source>
</reference>
<name>A0A0N4WUW0_HAEPC</name>
<dbReference type="GO" id="GO:0019825">
    <property type="term" value="F:oxygen binding"/>
    <property type="evidence" value="ECO:0007669"/>
    <property type="project" value="InterPro"/>
</dbReference>
<evidence type="ECO:0000313" key="2">
    <source>
        <dbReference type="Proteomes" id="UP000268014"/>
    </source>
</evidence>
<accession>A0A0N4WUW0</accession>
<dbReference type="WBParaSite" id="HPLM_0001545701-mRNA-1">
    <property type="protein sequence ID" value="HPLM_0001545701-mRNA-1"/>
    <property type="gene ID" value="HPLM_0001545701"/>
</dbReference>
<evidence type="ECO:0000313" key="3">
    <source>
        <dbReference type="WBParaSite" id="HPLM_0001545701-mRNA-1"/>
    </source>
</evidence>
<dbReference type="AlphaFoldDB" id="A0A0N4WUW0"/>
<dbReference type="OrthoDB" id="6344802at2759"/>
<dbReference type="Proteomes" id="UP000268014">
    <property type="component" value="Unassembled WGS sequence"/>
</dbReference>
<keyword evidence="2" id="KW-1185">Reference proteome</keyword>
<dbReference type="InterPro" id="IPR012292">
    <property type="entry name" value="Globin/Proto"/>
</dbReference>
<sequence length="140" mass="15587">MPRNHAGAAALYKGDPPTEALNEDLPQLRLVDYYRRLLVGFKESTKLRYLNQNPENASLYAKLKSIDASTVDPTCSNPGFEAVAGNYLKVFDDIISAVEEKPGDVKQACDRLMAVGKMHRTKVTPPFQRQYSSRLIVAIS</sequence>
<organism evidence="3">
    <name type="scientific">Haemonchus placei</name>
    <name type="common">Barber's pole worm</name>
    <dbReference type="NCBI Taxonomy" id="6290"/>
    <lineage>
        <taxon>Eukaryota</taxon>
        <taxon>Metazoa</taxon>
        <taxon>Ecdysozoa</taxon>
        <taxon>Nematoda</taxon>
        <taxon>Chromadorea</taxon>
        <taxon>Rhabditida</taxon>
        <taxon>Rhabditina</taxon>
        <taxon>Rhabditomorpha</taxon>
        <taxon>Strongyloidea</taxon>
        <taxon>Trichostrongylidae</taxon>
        <taxon>Haemonchus</taxon>
    </lineage>
</organism>